<evidence type="ECO:0000313" key="4">
    <source>
        <dbReference type="EMBL" id="ABY28359.1"/>
    </source>
</evidence>
<dbReference type="AlphaFoldDB" id="A9Z052"/>
<evidence type="ECO:0000256" key="3">
    <source>
        <dbReference type="SAM" id="SignalP"/>
    </source>
</evidence>
<dbReference type="Pfam" id="PF19193">
    <property type="entry name" value="Tectonin"/>
    <property type="match status" value="1"/>
</dbReference>
<dbReference type="PANTHER" id="PTHR23250:SF3">
    <property type="entry name" value="FISH-EGG LECTIN-LIKE ISOFORM X1-RELATED"/>
    <property type="match status" value="1"/>
</dbReference>
<evidence type="ECO:0000256" key="1">
    <source>
        <dbReference type="ARBA" id="ARBA00022734"/>
    </source>
</evidence>
<accession>A9Z052</accession>
<name>A9Z052_BRABE</name>
<comment type="similarity">
    <text evidence="2">Belongs to the tectonin family.</text>
</comment>
<sequence>MAHVGPALCFATSLVLFGLASSDPAWSSVDGLLKFVSVGSKGVWGVNRHDDIYYRSGTSENGASSGSGWVKIEGKLKQISSGHSVWGVNANDDIFIRQGVTSTNPTGTGWLQIAGKLKQLDVSSTANQVWGVNSNDNIYRRTGTSIAQPAGTSWEQIEGLLKFVSVGPVGVWGVNSNDDIFYRTGTFGNEASAGSGWEHIEGKLKQISSGDGIVWGVNVNNDIFVREGISSSTPAGTGWRQIPGKLKQVEAGLSGAQTWGVNSVDSIFHRTSGTSGNQGARSQHTAELWMYFKKTDHTGPPQTPG</sequence>
<dbReference type="InterPro" id="IPR006624">
    <property type="entry name" value="Beta-propeller_rpt_TECPR"/>
</dbReference>
<organism evidence="4">
    <name type="scientific">Branchiostoma belcheri tsingtauense</name>
    <dbReference type="NCBI Taxonomy" id="155462"/>
    <lineage>
        <taxon>Eukaryota</taxon>
        <taxon>Metazoa</taxon>
        <taxon>Chordata</taxon>
        <taxon>Cephalochordata</taxon>
        <taxon>Leptocardii</taxon>
        <taxon>Amphioxiformes</taxon>
        <taxon>Branchiostomatidae</taxon>
        <taxon>Branchiostoma</taxon>
    </lineage>
</organism>
<dbReference type="InterPro" id="IPR051513">
    <property type="entry name" value="Tectonin_beta-prop"/>
</dbReference>
<dbReference type="GO" id="GO:0030246">
    <property type="term" value="F:carbohydrate binding"/>
    <property type="evidence" value="ECO:0007669"/>
    <property type="project" value="UniProtKB-KW"/>
</dbReference>
<keyword evidence="1" id="KW-0430">Lectin</keyword>
<feature type="signal peptide" evidence="3">
    <location>
        <begin position="1"/>
        <end position="22"/>
    </location>
</feature>
<protein>
    <submittedName>
        <fullName evidence="4">Tachylectin-like protein</fullName>
    </submittedName>
</protein>
<dbReference type="SMART" id="SM00706">
    <property type="entry name" value="TECPR"/>
    <property type="match status" value="6"/>
</dbReference>
<keyword evidence="3" id="KW-0732">Signal</keyword>
<reference evidence="4" key="1">
    <citation type="journal article" date="2009" name="Fish Shellfish Immunol.">
        <title>Identification, expression and antibacterial activity of a tachylectin-related homolog in amphioxus Branchiostoma belcheri with implications for involvement of the digestive system in acute phase response.</title>
        <authorList>
            <person name="Ju L."/>
            <person name="Zhang S."/>
            <person name="Liang Y."/>
            <person name="Sun X."/>
        </authorList>
    </citation>
    <scope>NUCLEOTIDE SEQUENCE</scope>
</reference>
<evidence type="ECO:0000256" key="2">
    <source>
        <dbReference type="ARBA" id="ARBA00038331"/>
    </source>
</evidence>
<dbReference type="EMBL" id="EU315312">
    <property type="protein sequence ID" value="ABY28359.1"/>
    <property type="molecule type" value="mRNA"/>
</dbReference>
<dbReference type="PANTHER" id="PTHR23250">
    <property type="entry name" value="DYSFERLIN-RELATED"/>
    <property type="match status" value="1"/>
</dbReference>
<feature type="chain" id="PRO_5002745732" evidence="3">
    <location>
        <begin position="23"/>
        <end position="305"/>
    </location>
</feature>
<proteinExistence type="evidence at transcript level"/>